<name>A0A0F9B4C7_9ZZZZ</name>
<accession>A0A0F9B4C7</accession>
<protein>
    <submittedName>
        <fullName evidence="1">Uncharacterized protein</fullName>
    </submittedName>
</protein>
<reference evidence="1" key="1">
    <citation type="journal article" date="2015" name="Nature">
        <title>Complex archaea that bridge the gap between prokaryotes and eukaryotes.</title>
        <authorList>
            <person name="Spang A."/>
            <person name="Saw J.H."/>
            <person name="Jorgensen S.L."/>
            <person name="Zaremba-Niedzwiedzka K."/>
            <person name="Martijn J."/>
            <person name="Lind A.E."/>
            <person name="van Eijk R."/>
            <person name="Schleper C."/>
            <person name="Guy L."/>
            <person name="Ettema T.J."/>
        </authorList>
    </citation>
    <scope>NUCLEOTIDE SEQUENCE</scope>
</reference>
<dbReference type="AlphaFoldDB" id="A0A0F9B4C7"/>
<dbReference type="EMBL" id="LAZR01054039">
    <property type="protein sequence ID" value="KKK79416.1"/>
    <property type="molecule type" value="Genomic_DNA"/>
</dbReference>
<organism evidence="1">
    <name type="scientific">marine sediment metagenome</name>
    <dbReference type="NCBI Taxonomy" id="412755"/>
    <lineage>
        <taxon>unclassified sequences</taxon>
        <taxon>metagenomes</taxon>
        <taxon>ecological metagenomes</taxon>
    </lineage>
</organism>
<proteinExistence type="predicted"/>
<evidence type="ECO:0000313" key="1">
    <source>
        <dbReference type="EMBL" id="KKK79416.1"/>
    </source>
</evidence>
<gene>
    <name evidence="1" type="ORF">LCGC14_2833730</name>
</gene>
<comment type="caution">
    <text evidence="1">The sequence shown here is derived from an EMBL/GenBank/DDBJ whole genome shotgun (WGS) entry which is preliminary data.</text>
</comment>
<sequence length="42" mass="4778">MSLTIGCPIRKSPDQRLFDSSPKLIAVFNVLLQLLVPRHLPY</sequence>
<feature type="non-terminal residue" evidence="1">
    <location>
        <position position="42"/>
    </location>
</feature>